<feature type="domain" description="Beta/gamma crystallin 'Greek key'" evidence="3">
    <location>
        <begin position="160"/>
        <end position="201"/>
    </location>
</feature>
<dbReference type="RefSeq" id="WP_341410010.1">
    <property type="nucleotide sequence ID" value="NZ_JBBUTH010000004.1"/>
</dbReference>
<feature type="domain" description="Beta/gamma crystallin 'Greek key'" evidence="3">
    <location>
        <begin position="31"/>
        <end position="71"/>
    </location>
</feature>
<dbReference type="Gene3D" id="2.60.20.10">
    <property type="entry name" value="Crystallins"/>
    <property type="match status" value="2"/>
</dbReference>
<comment type="similarity">
    <text evidence="1">Belongs to the beta/gamma-crystallin family.</text>
</comment>
<dbReference type="PANTHER" id="PTHR11818">
    <property type="entry name" value="BETA/GAMMA CRYSTALLIN"/>
    <property type="match status" value="1"/>
</dbReference>
<dbReference type="SUPFAM" id="SSF49695">
    <property type="entry name" value="gamma-Crystallin-like"/>
    <property type="match status" value="1"/>
</dbReference>
<keyword evidence="2" id="KW-0677">Repeat</keyword>
<name>A0ABU9CID3_9BURK</name>
<proteinExistence type="inferred from homology"/>
<sequence length="278" mass="31159">MHKRTVARVRSALRQGLVLVAIGAAAVAARADLLLYEHDNFGGRSMQVRDRVDNLSEAGFNDRASSVMVRGEAWQLCSDADFRGQCVTLQPGRYASLRDIGLNDAVSSARQIGGWERGDAIELFEHDDFQGRRFGTADGIDNLSSRDFNDRASSIIVRHGQWELCSDAGFGGRCVILRPGQYPHLRDQGLNDQISSLRPVGGPPLWPGQPGAGRPGHERWAPEVRFNRQREAEVSYRDQCVIDYAADGRRWRQWTACSPEQLRRADAMVAERRREQGW</sequence>
<protein>
    <submittedName>
        <fullName evidence="4">Beta/gamma crystallin-related protein</fullName>
    </submittedName>
</protein>
<evidence type="ECO:0000256" key="2">
    <source>
        <dbReference type="ARBA" id="ARBA00022737"/>
    </source>
</evidence>
<dbReference type="InterPro" id="IPR001064">
    <property type="entry name" value="Beta/gamma_crystallin"/>
</dbReference>
<dbReference type="Proteomes" id="UP001365405">
    <property type="component" value="Unassembled WGS sequence"/>
</dbReference>
<dbReference type="EMBL" id="JBBUTH010000004">
    <property type="protein sequence ID" value="MEK8050327.1"/>
    <property type="molecule type" value="Genomic_DNA"/>
</dbReference>
<dbReference type="InterPro" id="IPR050252">
    <property type="entry name" value="Beta/Gamma-Crystallin"/>
</dbReference>
<evidence type="ECO:0000259" key="3">
    <source>
        <dbReference type="PROSITE" id="PS50915"/>
    </source>
</evidence>
<evidence type="ECO:0000313" key="4">
    <source>
        <dbReference type="EMBL" id="MEK8050327.1"/>
    </source>
</evidence>
<gene>
    <name evidence="4" type="ORF">AACH10_08750</name>
</gene>
<organism evidence="4 5">
    <name type="scientific">Pseudaquabacterium inlustre</name>
    <dbReference type="NCBI Taxonomy" id="2984192"/>
    <lineage>
        <taxon>Bacteria</taxon>
        <taxon>Pseudomonadati</taxon>
        <taxon>Pseudomonadota</taxon>
        <taxon>Betaproteobacteria</taxon>
        <taxon>Burkholderiales</taxon>
        <taxon>Sphaerotilaceae</taxon>
        <taxon>Pseudaquabacterium</taxon>
    </lineage>
</organism>
<comment type="caution">
    <text evidence="4">The sequence shown here is derived from an EMBL/GenBank/DDBJ whole genome shotgun (WGS) entry which is preliminary data.</text>
</comment>
<dbReference type="SMART" id="SM00247">
    <property type="entry name" value="XTALbg"/>
    <property type="match status" value="2"/>
</dbReference>
<evidence type="ECO:0000256" key="1">
    <source>
        <dbReference type="ARBA" id="ARBA00009646"/>
    </source>
</evidence>
<dbReference type="Pfam" id="PF00030">
    <property type="entry name" value="Crystall"/>
    <property type="match status" value="2"/>
</dbReference>
<reference evidence="4 5" key="1">
    <citation type="submission" date="2024-04" db="EMBL/GenBank/DDBJ databases">
        <title>Novel species of the genus Ideonella isolated from streams.</title>
        <authorList>
            <person name="Lu H."/>
        </authorList>
    </citation>
    <scope>NUCLEOTIDE SEQUENCE [LARGE SCALE GENOMIC DNA]</scope>
    <source>
        <strain evidence="4 5">DXS22W</strain>
    </source>
</reference>
<keyword evidence="5" id="KW-1185">Reference proteome</keyword>
<dbReference type="PROSITE" id="PS50915">
    <property type="entry name" value="CRYSTALLIN_BETA_GAMMA"/>
    <property type="match status" value="2"/>
</dbReference>
<dbReference type="PANTHER" id="PTHR11818:SF42">
    <property type="entry name" value="VOLTAGE-GATED HYDROGEN CHANNEL 1"/>
    <property type="match status" value="1"/>
</dbReference>
<dbReference type="InterPro" id="IPR011024">
    <property type="entry name" value="G_crystallin-like"/>
</dbReference>
<accession>A0ABU9CID3</accession>
<evidence type="ECO:0000313" key="5">
    <source>
        <dbReference type="Proteomes" id="UP001365405"/>
    </source>
</evidence>